<protein>
    <submittedName>
        <fullName evidence="1">Uncharacterized protein</fullName>
    </submittedName>
</protein>
<proteinExistence type="predicted"/>
<reference evidence="1 2" key="1">
    <citation type="submission" date="2016-04" db="EMBL/GenBank/DDBJ databases">
        <title>The genome of Intoshia linei affirms orthonectids as highly simplified spiralians.</title>
        <authorList>
            <person name="Mikhailov K.V."/>
            <person name="Slusarev G.S."/>
            <person name="Nikitin M.A."/>
            <person name="Logacheva M.D."/>
            <person name="Penin A."/>
            <person name="Aleoshin V."/>
            <person name="Panchin Y.V."/>
        </authorList>
    </citation>
    <scope>NUCLEOTIDE SEQUENCE [LARGE SCALE GENOMIC DNA]</scope>
    <source>
        <strain evidence="1">Intl2013</strain>
        <tissue evidence="1">Whole animal</tissue>
    </source>
</reference>
<gene>
    <name evidence="1" type="ORF">A3Q56_07730</name>
</gene>
<sequence>MADTKCVNALQSKLQTNESEILKLKKIIRDLNYANFNDDKLINLIYKGCSNSKICENIKTMLYARFVENEWLKSENKDLEKKLKDLEIFCLTEKQIMN</sequence>
<accession>A0A177AT48</accession>
<feature type="non-terminal residue" evidence="1">
    <location>
        <position position="98"/>
    </location>
</feature>
<dbReference type="EMBL" id="LWCA01001752">
    <property type="protein sequence ID" value="OAF64561.1"/>
    <property type="molecule type" value="Genomic_DNA"/>
</dbReference>
<evidence type="ECO:0000313" key="1">
    <source>
        <dbReference type="EMBL" id="OAF64561.1"/>
    </source>
</evidence>
<evidence type="ECO:0000313" key="2">
    <source>
        <dbReference type="Proteomes" id="UP000078046"/>
    </source>
</evidence>
<name>A0A177AT48_9BILA</name>
<keyword evidence="2" id="KW-1185">Reference proteome</keyword>
<comment type="caution">
    <text evidence="1">The sequence shown here is derived from an EMBL/GenBank/DDBJ whole genome shotgun (WGS) entry which is preliminary data.</text>
</comment>
<dbReference type="Proteomes" id="UP000078046">
    <property type="component" value="Unassembled WGS sequence"/>
</dbReference>
<organism evidence="1 2">
    <name type="scientific">Intoshia linei</name>
    <dbReference type="NCBI Taxonomy" id="1819745"/>
    <lineage>
        <taxon>Eukaryota</taxon>
        <taxon>Metazoa</taxon>
        <taxon>Spiralia</taxon>
        <taxon>Lophotrochozoa</taxon>
        <taxon>Mesozoa</taxon>
        <taxon>Orthonectida</taxon>
        <taxon>Rhopaluridae</taxon>
        <taxon>Intoshia</taxon>
    </lineage>
</organism>
<dbReference type="AlphaFoldDB" id="A0A177AT48"/>